<comment type="caution">
    <text evidence="1">The sequence shown here is derived from an EMBL/GenBank/DDBJ whole genome shotgun (WGS) entry which is preliminary data.</text>
</comment>
<dbReference type="Proteomes" id="UP000316079">
    <property type="component" value="Unassembled WGS sequence"/>
</dbReference>
<dbReference type="EMBL" id="SRMA01026542">
    <property type="protein sequence ID" value="TRY82724.1"/>
    <property type="molecule type" value="Genomic_DNA"/>
</dbReference>
<keyword evidence="2" id="KW-1185">Reference proteome</keyword>
<name>A0A553PYH7_9TELE</name>
<organism evidence="1 2">
    <name type="scientific">Danionella cerebrum</name>
    <dbReference type="NCBI Taxonomy" id="2873325"/>
    <lineage>
        <taxon>Eukaryota</taxon>
        <taxon>Metazoa</taxon>
        <taxon>Chordata</taxon>
        <taxon>Craniata</taxon>
        <taxon>Vertebrata</taxon>
        <taxon>Euteleostomi</taxon>
        <taxon>Actinopterygii</taxon>
        <taxon>Neopterygii</taxon>
        <taxon>Teleostei</taxon>
        <taxon>Ostariophysi</taxon>
        <taxon>Cypriniformes</taxon>
        <taxon>Danionidae</taxon>
        <taxon>Danioninae</taxon>
        <taxon>Danionella</taxon>
    </lineage>
</organism>
<sequence>MTTLSRAERSVFERRFCSAFPIFVETYIVYPVLIRQATAISINAPVTLYIDFCTPMLSAHHQLFPLAAHISEWLMGPVQGSRDQTQILFPGCAGCVYETLVSMETQIVVEIVFNTSGKNGFAASPSAVIDDELQ</sequence>
<gene>
    <name evidence="1" type="ORF">DNTS_018782</name>
</gene>
<accession>A0A553PYH7</accession>
<proteinExistence type="predicted"/>
<evidence type="ECO:0000313" key="2">
    <source>
        <dbReference type="Proteomes" id="UP000316079"/>
    </source>
</evidence>
<dbReference type="AlphaFoldDB" id="A0A553PYH7"/>
<protein>
    <submittedName>
        <fullName evidence="1">Uncharacterized protein</fullName>
    </submittedName>
</protein>
<reference evidence="1 2" key="1">
    <citation type="journal article" date="2019" name="Sci. Data">
        <title>Hybrid genome assembly and annotation of Danionella translucida.</title>
        <authorList>
            <person name="Kadobianskyi M."/>
            <person name="Schulze L."/>
            <person name="Schuelke M."/>
            <person name="Judkewitz B."/>
        </authorList>
    </citation>
    <scope>NUCLEOTIDE SEQUENCE [LARGE SCALE GENOMIC DNA]</scope>
    <source>
        <strain evidence="1 2">Bolton</strain>
    </source>
</reference>
<evidence type="ECO:0000313" key="1">
    <source>
        <dbReference type="EMBL" id="TRY82724.1"/>
    </source>
</evidence>